<proteinExistence type="predicted"/>
<evidence type="ECO:0000256" key="1">
    <source>
        <dbReference type="SAM" id="MobiDB-lite"/>
    </source>
</evidence>
<comment type="caution">
    <text evidence="2">The sequence shown here is derived from an EMBL/GenBank/DDBJ whole genome shotgun (WGS) entry which is preliminary data.</text>
</comment>
<dbReference type="AlphaFoldDB" id="A0A917P902"/>
<evidence type="ECO:0000313" key="3">
    <source>
        <dbReference type="Proteomes" id="UP000625682"/>
    </source>
</evidence>
<protein>
    <submittedName>
        <fullName evidence="2">Uncharacterized protein</fullName>
    </submittedName>
</protein>
<feature type="compositionally biased region" description="Pro residues" evidence="1">
    <location>
        <begin position="88"/>
        <end position="97"/>
    </location>
</feature>
<name>A0A917P902_9ACTN</name>
<organism evidence="2 3">
    <name type="scientific">Streptomyces lacrimifluminis</name>
    <dbReference type="NCBI Taxonomy" id="1500077"/>
    <lineage>
        <taxon>Bacteria</taxon>
        <taxon>Bacillati</taxon>
        <taxon>Actinomycetota</taxon>
        <taxon>Actinomycetes</taxon>
        <taxon>Kitasatosporales</taxon>
        <taxon>Streptomycetaceae</taxon>
        <taxon>Streptomyces</taxon>
    </lineage>
</organism>
<evidence type="ECO:0000313" key="2">
    <source>
        <dbReference type="EMBL" id="GGJ67226.1"/>
    </source>
</evidence>
<dbReference type="Proteomes" id="UP000625682">
    <property type="component" value="Unassembled WGS sequence"/>
</dbReference>
<reference evidence="2" key="2">
    <citation type="submission" date="2020-09" db="EMBL/GenBank/DDBJ databases">
        <authorList>
            <person name="Sun Q."/>
            <person name="Zhou Y."/>
        </authorList>
    </citation>
    <scope>NUCLEOTIDE SEQUENCE</scope>
    <source>
        <strain evidence="2">CGMCC 4.7272</strain>
    </source>
</reference>
<feature type="region of interest" description="Disordered" evidence="1">
    <location>
        <begin position="76"/>
        <end position="97"/>
    </location>
</feature>
<keyword evidence="3" id="KW-1185">Reference proteome</keyword>
<accession>A0A917P902</accession>
<dbReference type="EMBL" id="BMMU01000045">
    <property type="protein sequence ID" value="GGJ67226.1"/>
    <property type="molecule type" value="Genomic_DNA"/>
</dbReference>
<sequence length="97" mass="10375">MGGRGGDDDTYRGAEIRAWAERRLTAALATWQDGKGFGFGPGTAGPGPEPGLQGTEMWLAIIWLLADLVGRSNHLGYRPRGIHRPEPGDGPPPLRIS</sequence>
<reference evidence="2" key="1">
    <citation type="journal article" date="2014" name="Int. J. Syst. Evol. Microbiol.">
        <title>Complete genome sequence of Corynebacterium casei LMG S-19264T (=DSM 44701T), isolated from a smear-ripened cheese.</title>
        <authorList>
            <consortium name="US DOE Joint Genome Institute (JGI-PGF)"/>
            <person name="Walter F."/>
            <person name="Albersmeier A."/>
            <person name="Kalinowski J."/>
            <person name="Ruckert C."/>
        </authorList>
    </citation>
    <scope>NUCLEOTIDE SEQUENCE</scope>
    <source>
        <strain evidence="2">CGMCC 4.7272</strain>
    </source>
</reference>
<gene>
    <name evidence="2" type="ORF">GCM10012282_75300</name>
</gene>